<dbReference type="NCBIfam" id="TIGR00254">
    <property type="entry name" value="GGDEF"/>
    <property type="match status" value="1"/>
</dbReference>
<keyword evidence="7" id="KW-1185">Reference proteome</keyword>
<dbReference type="PROSITE" id="PS50883">
    <property type="entry name" value="EAL"/>
    <property type="match status" value="1"/>
</dbReference>
<dbReference type="GO" id="GO:0000160">
    <property type="term" value="P:phosphorelay signal transduction system"/>
    <property type="evidence" value="ECO:0007669"/>
    <property type="project" value="InterPro"/>
</dbReference>
<dbReference type="SMART" id="SM00267">
    <property type="entry name" value="GGDEF"/>
    <property type="match status" value="1"/>
</dbReference>
<dbReference type="CDD" id="cd01949">
    <property type="entry name" value="GGDEF"/>
    <property type="match status" value="1"/>
</dbReference>
<reference evidence="6" key="1">
    <citation type="submission" date="2019-10" db="EMBL/GenBank/DDBJ databases">
        <authorList>
            <consortium name="Genoscope - CEA"/>
            <person name="William W."/>
        </authorList>
    </citation>
    <scope>NUCLEOTIDE SEQUENCE [LARGE SCALE GENOMIC DNA]</scope>
    <source>
        <strain evidence="6">BBR_PRJEB10992</strain>
    </source>
</reference>
<dbReference type="SUPFAM" id="SSF52172">
    <property type="entry name" value="CheY-like"/>
    <property type="match status" value="1"/>
</dbReference>
<comment type="caution">
    <text evidence="6">The sequence shown here is derived from an EMBL/GenBank/DDBJ whole genome shotgun (WGS) entry which is preliminary data.</text>
</comment>
<evidence type="ECO:0000313" key="7">
    <source>
        <dbReference type="Proteomes" id="UP000184550"/>
    </source>
</evidence>
<evidence type="ECO:0000313" key="6">
    <source>
        <dbReference type="EMBL" id="VXD17042.1"/>
    </source>
</evidence>
<evidence type="ECO:0000259" key="5">
    <source>
        <dbReference type="PROSITE" id="PS50887"/>
    </source>
</evidence>
<dbReference type="InterPro" id="IPR035919">
    <property type="entry name" value="EAL_sf"/>
</dbReference>
<dbReference type="RefSeq" id="WP_083620848.1">
    <property type="nucleotide sequence ID" value="NZ_LR734865.1"/>
</dbReference>
<dbReference type="InterPro" id="IPR043128">
    <property type="entry name" value="Rev_trsase/Diguanyl_cyclase"/>
</dbReference>
<dbReference type="CDD" id="cd19920">
    <property type="entry name" value="REC_PA4781-like"/>
    <property type="match status" value="1"/>
</dbReference>
<dbReference type="PROSITE" id="PS50887">
    <property type="entry name" value="GGDEF"/>
    <property type="match status" value="1"/>
</dbReference>
<dbReference type="EMBL" id="CZCU02000130">
    <property type="protein sequence ID" value="VXD17042.1"/>
    <property type="molecule type" value="Genomic_DNA"/>
</dbReference>
<feature type="domain" description="Response regulatory" evidence="3">
    <location>
        <begin position="13"/>
        <end position="129"/>
    </location>
</feature>
<evidence type="ECO:0000259" key="3">
    <source>
        <dbReference type="PROSITE" id="PS50110"/>
    </source>
</evidence>
<dbReference type="AlphaFoldDB" id="A0A7Z9BPX4"/>
<dbReference type="InterPro" id="IPR000160">
    <property type="entry name" value="GGDEF_dom"/>
</dbReference>
<feature type="coiled-coil region" evidence="2">
    <location>
        <begin position="131"/>
        <end position="162"/>
    </location>
</feature>
<dbReference type="SMART" id="SM00448">
    <property type="entry name" value="REC"/>
    <property type="match status" value="1"/>
</dbReference>
<proteinExistence type="predicted"/>
<gene>
    <name evidence="6" type="ORF">PL8927_550182</name>
</gene>
<dbReference type="InterPro" id="IPR001633">
    <property type="entry name" value="EAL_dom"/>
</dbReference>
<feature type="domain" description="EAL" evidence="4">
    <location>
        <begin position="340"/>
        <end position="596"/>
    </location>
</feature>
<feature type="domain" description="GGDEF" evidence="5">
    <location>
        <begin position="198"/>
        <end position="331"/>
    </location>
</feature>
<dbReference type="PROSITE" id="PS50110">
    <property type="entry name" value="RESPONSE_REGULATORY"/>
    <property type="match status" value="1"/>
</dbReference>
<protein>
    <submittedName>
        <fullName evidence="6">Two-component response regulator</fullName>
    </submittedName>
</protein>
<dbReference type="InterPro" id="IPR029787">
    <property type="entry name" value="Nucleotide_cyclase"/>
</dbReference>
<organism evidence="6 7">
    <name type="scientific">Planktothrix serta PCC 8927</name>
    <dbReference type="NCBI Taxonomy" id="671068"/>
    <lineage>
        <taxon>Bacteria</taxon>
        <taxon>Bacillati</taxon>
        <taxon>Cyanobacteriota</taxon>
        <taxon>Cyanophyceae</taxon>
        <taxon>Oscillatoriophycideae</taxon>
        <taxon>Oscillatoriales</taxon>
        <taxon>Microcoleaceae</taxon>
        <taxon>Planktothrix</taxon>
    </lineage>
</organism>
<dbReference type="Pfam" id="PF00990">
    <property type="entry name" value="GGDEF"/>
    <property type="match status" value="1"/>
</dbReference>
<dbReference type="SUPFAM" id="SSF55073">
    <property type="entry name" value="Nucleotide cyclase"/>
    <property type="match status" value="1"/>
</dbReference>
<dbReference type="Gene3D" id="3.20.20.450">
    <property type="entry name" value="EAL domain"/>
    <property type="match status" value="1"/>
</dbReference>
<dbReference type="Gene3D" id="3.30.70.270">
    <property type="match status" value="1"/>
</dbReference>
<dbReference type="CDD" id="cd01948">
    <property type="entry name" value="EAL"/>
    <property type="match status" value="1"/>
</dbReference>
<dbReference type="Proteomes" id="UP000184550">
    <property type="component" value="Unassembled WGS sequence"/>
</dbReference>
<dbReference type="Pfam" id="PF00563">
    <property type="entry name" value="EAL"/>
    <property type="match status" value="1"/>
</dbReference>
<dbReference type="SMART" id="SM00052">
    <property type="entry name" value="EAL"/>
    <property type="match status" value="1"/>
</dbReference>
<dbReference type="PANTHER" id="PTHR44757:SF2">
    <property type="entry name" value="BIOFILM ARCHITECTURE MAINTENANCE PROTEIN MBAA"/>
    <property type="match status" value="1"/>
</dbReference>
<dbReference type="PANTHER" id="PTHR44757">
    <property type="entry name" value="DIGUANYLATE CYCLASE DGCP"/>
    <property type="match status" value="1"/>
</dbReference>
<evidence type="ECO:0000259" key="4">
    <source>
        <dbReference type="PROSITE" id="PS50883"/>
    </source>
</evidence>
<dbReference type="Gene3D" id="3.40.50.2300">
    <property type="match status" value="1"/>
</dbReference>
<accession>A0A7Z9BPX4</accession>
<evidence type="ECO:0000256" key="2">
    <source>
        <dbReference type="SAM" id="Coils"/>
    </source>
</evidence>
<evidence type="ECO:0000256" key="1">
    <source>
        <dbReference type="PROSITE-ProRule" id="PRU00169"/>
    </source>
</evidence>
<dbReference type="Pfam" id="PF00072">
    <property type="entry name" value="Response_reg"/>
    <property type="match status" value="1"/>
</dbReference>
<dbReference type="OrthoDB" id="425396at2"/>
<feature type="modified residue" description="4-aspartylphosphate" evidence="1">
    <location>
        <position position="62"/>
    </location>
</feature>
<dbReference type="InterPro" id="IPR001789">
    <property type="entry name" value="Sig_transdc_resp-reg_receiver"/>
</dbReference>
<keyword evidence="1" id="KW-0597">Phosphoprotein</keyword>
<keyword evidence="2" id="KW-0175">Coiled coil</keyword>
<sequence>MNHYNLDLTKTDDILIVDDTPDNLHLLSRMLTRQGYNVRKALNGPMALTAAQTVAPDLILLDIMMPEMDGYQVCQHLKINPKTAEIPIIFLSALDDVLDKVKGFQVGGVDYITKPFQFEEVLARVQNQLALRAAELEVRVLNAELEARVKERTQQLEEANAKLLKMALHDALTGLPNRALLMTDLQQSIQRAKADQNYQFAVLFLDCDRFKVVNDSLGHLVGDELLILIARRLNLYIKPHNTLARLGGDEFAILLTEIPDFPHVIALADQVLASFSEPFHLERHEVFINASIGIVIGHNQYNEPEHLLRDADTAMYRAKALGKGQYHIFDPVMHAAALERLQLETDLRRGLEQQELVVHYQPIVALNTGKIAGFEALVRWRHPQRGLIPPGLFIPIAEETGLITPIGYWVLLEACNQLRTWQKQGLIDPSLFISVNLSVRQFAQPNLLEQIDYVLAQSQLHPDCLKLEITESAIMDNEKDVAVILKELRKRHILISIDDFGTGYSSLSYLHSFPVDTLKVDKSFVQRLNLESENVGLIPVIISLAKTMNMSVVAEGIELPEQLGILRELNCGFGQGYFFAKPLPGEELIKFLSLTPQW</sequence>
<name>A0A7Z9BPX4_9CYAN</name>
<dbReference type="SUPFAM" id="SSF141868">
    <property type="entry name" value="EAL domain-like"/>
    <property type="match status" value="1"/>
</dbReference>
<dbReference type="FunFam" id="3.20.20.450:FF:000001">
    <property type="entry name" value="Cyclic di-GMP phosphodiesterase yahA"/>
    <property type="match status" value="1"/>
</dbReference>
<dbReference type="InterPro" id="IPR011006">
    <property type="entry name" value="CheY-like_superfamily"/>
</dbReference>
<dbReference type="InterPro" id="IPR052155">
    <property type="entry name" value="Biofilm_reg_signaling"/>
</dbReference>